<gene>
    <name evidence="1" type="ORF">QFZ56_000104</name>
</gene>
<reference evidence="1 2" key="1">
    <citation type="submission" date="2023-07" db="EMBL/GenBank/DDBJ databases">
        <title>Comparative genomics of wheat-associated soil bacteria to identify genetic determinants of phenazine resistance.</title>
        <authorList>
            <person name="Mouncey N."/>
        </authorList>
    </citation>
    <scope>NUCLEOTIDE SEQUENCE [LARGE SCALE GENOMIC DNA]</scope>
    <source>
        <strain evidence="1 2">W4I19-2</strain>
    </source>
</reference>
<proteinExistence type="predicted"/>
<comment type="caution">
    <text evidence="1">The sequence shown here is derived from an EMBL/GenBank/DDBJ whole genome shotgun (WGS) entry which is preliminary data.</text>
</comment>
<dbReference type="RefSeq" id="WP_307039007.1">
    <property type="nucleotide sequence ID" value="NZ_JAUSYA010000001.1"/>
</dbReference>
<sequence length="127" mass="13400">MDPHVAGRTAPTASPASATARVCGNGGSDSLGYWEICYKIFGDGLYVEKVIGSAGRTDNNNAKSIHLEYIKAGGVHWKNGAQSSTSELTETFVLNCPVSRAGNYCAKLWIASGGSQHYGGEACIYVH</sequence>
<dbReference type="Proteomes" id="UP001243364">
    <property type="component" value="Unassembled WGS sequence"/>
</dbReference>
<accession>A0ABU0PRY2</accession>
<name>A0ABU0PRY2_STRAH</name>
<keyword evidence="2" id="KW-1185">Reference proteome</keyword>
<protein>
    <submittedName>
        <fullName evidence="1">Uncharacterized protein</fullName>
    </submittedName>
</protein>
<dbReference type="EMBL" id="JAUSYA010000001">
    <property type="protein sequence ID" value="MDQ0681141.1"/>
    <property type="molecule type" value="Genomic_DNA"/>
</dbReference>
<evidence type="ECO:0000313" key="2">
    <source>
        <dbReference type="Proteomes" id="UP001243364"/>
    </source>
</evidence>
<evidence type="ECO:0000313" key="1">
    <source>
        <dbReference type="EMBL" id="MDQ0681141.1"/>
    </source>
</evidence>
<organism evidence="1 2">
    <name type="scientific">Streptomyces achromogenes</name>
    <dbReference type="NCBI Taxonomy" id="67255"/>
    <lineage>
        <taxon>Bacteria</taxon>
        <taxon>Bacillati</taxon>
        <taxon>Actinomycetota</taxon>
        <taxon>Actinomycetes</taxon>
        <taxon>Kitasatosporales</taxon>
        <taxon>Streptomycetaceae</taxon>
        <taxon>Streptomyces</taxon>
    </lineage>
</organism>